<dbReference type="EMBL" id="KU050077">
    <property type="protein sequence ID" value="AMB48646.1"/>
    <property type="molecule type" value="Genomic_DNA"/>
</dbReference>
<organism evidence="1 2">
    <name type="scientific">Glossina hytrovirus (isolate Glossina pallidipes/Ethiopia/Seibersdorf/-)</name>
    <name type="common">GHV</name>
    <dbReference type="NCBI Taxonomy" id="379529"/>
    <lineage>
        <taxon>Viruses</taxon>
        <taxon>Viruses incertae sedis</taxon>
        <taxon>Naldaviricetes</taxon>
        <taxon>Lefavirales</taxon>
        <taxon>Hytrosaviridae</taxon>
        <taxon>Glossinavirus</taxon>
        <taxon>Glossinavirus glopallidipedis</taxon>
    </lineage>
</organism>
<keyword evidence="1" id="KW-0808">Transferase</keyword>
<reference evidence="1 2" key="1">
    <citation type="journal article" date="2016" name="J. Gen. Virol.">
        <title>Comprehensive annotation of Glossina pallidipes salivary gland hypertrophy virus from Ethiopian tsetse flies: a proteogenomics approach.</title>
        <authorList>
            <person name="Abd-Alla A.M."/>
            <person name="Kariithi H.M."/>
            <person name="Cousserans F."/>
            <person name="Parker N.J."/>
            <person name="Ince I.A."/>
            <person name="Scully E.D."/>
            <person name="Boeren S."/>
            <person name="Geib S.M."/>
            <person name="Mekonnen S."/>
            <person name="Vlak J.M."/>
            <person name="Parker A.G."/>
            <person name="Vreysen M.J."/>
            <person name="Bergoin M."/>
        </authorList>
    </citation>
    <scope>NUCLEOTIDE SEQUENCE [LARGE SCALE GENOMIC DNA]</scope>
    <source>
        <strain evidence="1 2">Ethiopian</strain>
    </source>
</reference>
<dbReference type="InterPro" id="IPR011604">
    <property type="entry name" value="PDDEXK-like_dom_sf"/>
</dbReference>
<name>A0A0Y0KFQ0_GHVS</name>
<proteinExistence type="predicted"/>
<dbReference type="GO" id="GO:0016301">
    <property type="term" value="F:kinase activity"/>
    <property type="evidence" value="ECO:0007669"/>
    <property type="project" value="UniProtKB-KW"/>
</dbReference>
<organismHost>
    <name type="scientific">Glossina</name>
    <name type="common">tsetse flies</name>
    <dbReference type="NCBI Taxonomy" id="7393"/>
</organismHost>
<dbReference type="Proteomes" id="UP000282469">
    <property type="component" value="Segment"/>
</dbReference>
<protein>
    <submittedName>
        <fullName evidence="1">Casein kinase isoform1-D-like protein</fullName>
    </submittedName>
</protein>
<dbReference type="Gene3D" id="3.90.320.10">
    <property type="match status" value="1"/>
</dbReference>
<accession>A0A0Y0KFQ0</accession>
<evidence type="ECO:0000313" key="2">
    <source>
        <dbReference type="Proteomes" id="UP000282469"/>
    </source>
</evidence>
<gene>
    <name evidence="1" type="ORF">GpSGHVEth042</name>
</gene>
<keyword evidence="1" id="KW-0418">Kinase</keyword>
<evidence type="ECO:0000313" key="1">
    <source>
        <dbReference type="EMBL" id="AMB48646.1"/>
    </source>
</evidence>
<sequence>MEDDNLELNQILCNIFNTKNSYQDIWELDKIKSVTQKKFLSDLDEKITFKPFYHEYIVNDKKCDKSVSQFIKDELFDDFDANAVAFNSAKRKLGKDVTRFKSICHVVNDRLRWMESAWFGSIVHYLLELYFTHFFICSKEHDEQDQRFPITKSILIQFKPDNIELNKFLLLVFYHLCFGEPYNLLLNLNKVERVLNSKTNLVELILKNDRFNYELAIDKILKSIDEDVESVGNVNAVKNNILANSKPDNLLYDMIKESMDAFIGQFSPIIFKLLKNPRCEYIVYDEERSMAGTIDLVDVEEKYCKETNTIVKYLTLYDWKTNIKLLPVSNKSQMYFINKIKNEKSPFCNKFLSKMEQYFCQLHTYANILEKCYNNCIVRNMYLINIQPINTALISVPNHKECSCFHINPLKNK</sequence>